<evidence type="ECO:0000256" key="6">
    <source>
        <dbReference type="SAM" id="Phobius"/>
    </source>
</evidence>
<keyword evidence="2 6" id="KW-0812">Transmembrane</keyword>
<feature type="transmembrane region" description="Helical" evidence="6">
    <location>
        <begin position="203"/>
        <end position="221"/>
    </location>
</feature>
<dbReference type="InterPro" id="IPR020846">
    <property type="entry name" value="MFS_dom"/>
</dbReference>
<protein>
    <submittedName>
        <fullName evidence="8">Major Facilitator Superfamily protein</fullName>
    </submittedName>
</protein>
<feature type="compositionally biased region" description="Basic and acidic residues" evidence="5">
    <location>
        <begin position="237"/>
        <end position="254"/>
    </location>
</feature>
<feature type="transmembrane region" description="Helical" evidence="6">
    <location>
        <begin position="427"/>
        <end position="445"/>
    </location>
</feature>
<comment type="subcellular location">
    <subcellularLocation>
        <location evidence="1">Cell membrane</location>
        <topology evidence="1">Multi-pass membrane protein</topology>
    </subcellularLocation>
</comment>
<feature type="transmembrane region" description="Helical" evidence="6">
    <location>
        <begin position="165"/>
        <end position="183"/>
    </location>
</feature>
<feature type="compositionally biased region" description="Pro residues" evidence="5">
    <location>
        <begin position="7"/>
        <end position="18"/>
    </location>
</feature>
<evidence type="ECO:0000259" key="7">
    <source>
        <dbReference type="PROSITE" id="PS50850"/>
    </source>
</evidence>
<feature type="transmembrane region" description="Helical" evidence="6">
    <location>
        <begin position="336"/>
        <end position="357"/>
    </location>
</feature>
<feature type="transmembrane region" description="Helical" evidence="6">
    <location>
        <begin position="272"/>
        <end position="295"/>
    </location>
</feature>
<sequence>MSARPGEPAPHATPPHGPHPASHENAPPEAPEPPEQRRVLTVLALSQTLSGAGLAAGITVGALLAEEMLGSTGLAGLPAALFTGGAALGAVGIGRVCQRWGRRPGLTLGYATAGLGSLGVVIAAAVGSVWLLFLSLLVYGAGTATTLMARYAGADLASPARRGRAVSLVLFATTLGAVVGPNLVGVTGDVAHGLGVPRLAGPFLLAVVAYAAAAVVLGVFLRPDPLRLARVRAAETESRGGLEGEAEGRSKDEAAAGSEAAGAAGPANLRGIVSGAAVMTLTQLVMIAIMTMTPVHMRAHGHATETAGLVIALHVAAMYLPSPLTGLLVDRIGRQRVAAASGIVLLAAGLLAALAPAHSVPALATALVLLGVGWNFGLVSGTAIVTDAVPLATRASTQGLVDVGIAIAGATGGMASGLVVASGGYSALGLGGGVVALGLVPLLALGGRSRGGARTTAADGSGSAAVSVAPAASGERT</sequence>
<feature type="transmembrane region" description="Helical" evidence="6">
    <location>
        <begin position="363"/>
        <end position="388"/>
    </location>
</feature>
<reference evidence="8 9" key="1">
    <citation type="submission" date="2022-03" db="EMBL/GenBank/DDBJ databases">
        <title>Complete genome of Streptomyces rimosus ssp. rimosus R7 (=ATCC 10970).</title>
        <authorList>
            <person name="Beganovic S."/>
            <person name="Ruckert C."/>
            <person name="Busche T."/>
            <person name="Kalinowski J."/>
            <person name="Wittmann C."/>
        </authorList>
    </citation>
    <scope>NUCLEOTIDE SEQUENCE [LARGE SCALE GENOMIC DNA]</scope>
    <source>
        <strain evidence="8 9">R7</strain>
    </source>
</reference>
<name>A0ABY3Z4V1_STRRM</name>
<feature type="domain" description="Major facilitator superfamily (MFS) profile" evidence="7">
    <location>
        <begin position="39"/>
        <end position="450"/>
    </location>
</feature>
<evidence type="ECO:0000313" key="9">
    <source>
        <dbReference type="Proteomes" id="UP000829494"/>
    </source>
</evidence>
<feature type="region of interest" description="Disordered" evidence="5">
    <location>
        <begin position="237"/>
        <end position="257"/>
    </location>
</feature>
<proteinExistence type="predicted"/>
<feature type="transmembrane region" description="Helical" evidence="6">
    <location>
        <begin position="307"/>
        <end position="329"/>
    </location>
</feature>
<keyword evidence="4 6" id="KW-0472">Membrane</keyword>
<evidence type="ECO:0000313" key="8">
    <source>
        <dbReference type="EMBL" id="UNZ05177.1"/>
    </source>
</evidence>
<feature type="transmembrane region" description="Helical" evidence="6">
    <location>
        <begin position="400"/>
        <end position="421"/>
    </location>
</feature>
<feature type="transmembrane region" description="Helical" evidence="6">
    <location>
        <begin position="77"/>
        <end position="96"/>
    </location>
</feature>
<feature type="transmembrane region" description="Helical" evidence="6">
    <location>
        <begin position="132"/>
        <end position="153"/>
    </location>
</feature>
<dbReference type="Pfam" id="PF07690">
    <property type="entry name" value="MFS_1"/>
    <property type="match status" value="2"/>
</dbReference>
<dbReference type="InterPro" id="IPR036259">
    <property type="entry name" value="MFS_trans_sf"/>
</dbReference>
<evidence type="ECO:0000256" key="2">
    <source>
        <dbReference type="ARBA" id="ARBA00022692"/>
    </source>
</evidence>
<feature type="transmembrane region" description="Helical" evidence="6">
    <location>
        <begin position="39"/>
        <end position="65"/>
    </location>
</feature>
<keyword evidence="9" id="KW-1185">Reference proteome</keyword>
<dbReference type="RefSeq" id="WP_003979785.1">
    <property type="nucleotide sequence ID" value="NZ_CP043497.1"/>
</dbReference>
<dbReference type="PROSITE" id="PS50850">
    <property type="entry name" value="MFS"/>
    <property type="match status" value="1"/>
</dbReference>
<dbReference type="EMBL" id="CP094298">
    <property type="protein sequence ID" value="UNZ05177.1"/>
    <property type="molecule type" value="Genomic_DNA"/>
</dbReference>
<accession>A0ABY3Z4V1</accession>
<feature type="transmembrane region" description="Helical" evidence="6">
    <location>
        <begin position="108"/>
        <end position="126"/>
    </location>
</feature>
<feature type="region of interest" description="Disordered" evidence="5">
    <location>
        <begin position="455"/>
        <end position="477"/>
    </location>
</feature>
<organism evidence="8 9">
    <name type="scientific">Streptomyces rimosus subsp. rimosus</name>
    <dbReference type="NCBI Taxonomy" id="132474"/>
    <lineage>
        <taxon>Bacteria</taxon>
        <taxon>Bacillati</taxon>
        <taxon>Actinomycetota</taxon>
        <taxon>Actinomycetes</taxon>
        <taxon>Kitasatosporales</taxon>
        <taxon>Streptomycetaceae</taxon>
        <taxon>Streptomyces</taxon>
    </lineage>
</organism>
<dbReference type="PANTHER" id="PTHR23534">
    <property type="entry name" value="MFS PERMEASE"/>
    <property type="match status" value="1"/>
</dbReference>
<dbReference type="SUPFAM" id="SSF103473">
    <property type="entry name" value="MFS general substrate transporter"/>
    <property type="match status" value="1"/>
</dbReference>
<dbReference type="Gene3D" id="1.20.1250.20">
    <property type="entry name" value="MFS general substrate transporter like domains"/>
    <property type="match status" value="1"/>
</dbReference>
<keyword evidence="3 6" id="KW-1133">Transmembrane helix</keyword>
<evidence type="ECO:0000256" key="5">
    <source>
        <dbReference type="SAM" id="MobiDB-lite"/>
    </source>
</evidence>
<dbReference type="PANTHER" id="PTHR23534:SF1">
    <property type="entry name" value="MAJOR FACILITATOR SUPERFAMILY PROTEIN"/>
    <property type="match status" value="1"/>
</dbReference>
<evidence type="ECO:0000256" key="4">
    <source>
        <dbReference type="ARBA" id="ARBA00023136"/>
    </source>
</evidence>
<dbReference type="GeneID" id="66855712"/>
<evidence type="ECO:0000256" key="3">
    <source>
        <dbReference type="ARBA" id="ARBA00022989"/>
    </source>
</evidence>
<dbReference type="Proteomes" id="UP000829494">
    <property type="component" value="Chromosome"/>
</dbReference>
<evidence type="ECO:0000256" key="1">
    <source>
        <dbReference type="ARBA" id="ARBA00004651"/>
    </source>
</evidence>
<dbReference type="InterPro" id="IPR011701">
    <property type="entry name" value="MFS"/>
</dbReference>
<feature type="region of interest" description="Disordered" evidence="5">
    <location>
        <begin position="1"/>
        <end position="36"/>
    </location>
</feature>
<gene>
    <name evidence="8" type="ORF">SRIMR7_23760</name>
</gene>